<reference evidence="1 2" key="1">
    <citation type="submission" date="2020-02" db="EMBL/GenBank/DDBJ databases">
        <authorList>
            <person name="Ma Q."/>
            <person name="Huang Y."/>
            <person name="Song X."/>
            <person name="Pei D."/>
        </authorList>
    </citation>
    <scope>NUCLEOTIDE SEQUENCE [LARGE SCALE GENOMIC DNA]</scope>
    <source>
        <strain evidence="1">Sxm20200214</strain>
        <tissue evidence="1">Leaf</tissue>
    </source>
</reference>
<dbReference type="EMBL" id="JAAMPC010000012">
    <property type="protein sequence ID" value="KAG2274952.1"/>
    <property type="molecule type" value="Genomic_DNA"/>
</dbReference>
<proteinExistence type="predicted"/>
<protein>
    <submittedName>
        <fullName evidence="1">Uncharacterized protein</fullName>
    </submittedName>
</protein>
<dbReference type="AlphaFoldDB" id="A0A8X7UDR3"/>
<dbReference type="Proteomes" id="UP000886595">
    <property type="component" value="Unassembled WGS sequence"/>
</dbReference>
<organism evidence="1 2">
    <name type="scientific">Brassica carinata</name>
    <name type="common">Ethiopian mustard</name>
    <name type="synonym">Abyssinian cabbage</name>
    <dbReference type="NCBI Taxonomy" id="52824"/>
    <lineage>
        <taxon>Eukaryota</taxon>
        <taxon>Viridiplantae</taxon>
        <taxon>Streptophyta</taxon>
        <taxon>Embryophyta</taxon>
        <taxon>Tracheophyta</taxon>
        <taxon>Spermatophyta</taxon>
        <taxon>Magnoliopsida</taxon>
        <taxon>eudicotyledons</taxon>
        <taxon>Gunneridae</taxon>
        <taxon>Pentapetalae</taxon>
        <taxon>rosids</taxon>
        <taxon>malvids</taxon>
        <taxon>Brassicales</taxon>
        <taxon>Brassicaceae</taxon>
        <taxon>Brassiceae</taxon>
        <taxon>Brassica</taxon>
    </lineage>
</organism>
<evidence type="ECO:0000313" key="2">
    <source>
        <dbReference type="Proteomes" id="UP000886595"/>
    </source>
</evidence>
<evidence type="ECO:0000313" key="1">
    <source>
        <dbReference type="EMBL" id="KAG2274952.1"/>
    </source>
</evidence>
<accession>A0A8X7UDR3</accession>
<name>A0A8X7UDR3_BRACI</name>
<gene>
    <name evidence="1" type="ORF">Bca52824_057507</name>
</gene>
<comment type="caution">
    <text evidence="1">The sequence shown here is derived from an EMBL/GenBank/DDBJ whole genome shotgun (WGS) entry which is preliminary data.</text>
</comment>
<sequence>MSLLDTTKHGDESQIHRSYIHDSNCSSNTSNNVDCILLAHRVVHGAMAGYTSYFSSLIKWKTNIHSLQHYNIETEQYGDYG</sequence>
<keyword evidence="2" id="KW-1185">Reference proteome</keyword>